<dbReference type="GO" id="GO:0140662">
    <property type="term" value="F:ATP-dependent protein folding chaperone"/>
    <property type="evidence" value="ECO:0007669"/>
    <property type="project" value="InterPro"/>
</dbReference>
<comment type="similarity">
    <text evidence="1">Belongs to the heat shock protein 70 family.</text>
</comment>
<dbReference type="InterPro" id="IPR043129">
    <property type="entry name" value="ATPase_NBD"/>
</dbReference>
<dbReference type="Pfam" id="PF00012">
    <property type="entry name" value="HSP70"/>
    <property type="match status" value="2"/>
</dbReference>
<dbReference type="PANTHER" id="PTHR19375">
    <property type="entry name" value="HEAT SHOCK PROTEIN 70KDA"/>
    <property type="match status" value="1"/>
</dbReference>
<dbReference type="PROSITE" id="PS00297">
    <property type="entry name" value="HSP70_1"/>
    <property type="match status" value="1"/>
</dbReference>
<name>A0A2A2JJN9_9BILA</name>
<dbReference type="FunFam" id="3.30.420.40:FF:000028">
    <property type="entry name" value="heat shock 70 kDa protein-like"/>
    <property type="match status" value="1"/>
</dbReference>
<dbReference type="Gene3D" id="3.30.420.40">
    <property type="match status" value="2"/>
</dbReference>
<dbReference type="AlphaFoldDB" id="A0A2A2JJN9"/>
<accession>A0A2A2JJN9</accession>
<dbReference type="STRING" id="2018661.A0A2A2JJN9"/>
<dbReference type="SUPFAM" id="SSF53067">
    <property type="entry name" value="Actin-like ATPase domain"/>
    <property type="match status" value="2"/>
</dbReference>
<gene>
    <name evidence="4" type="ORF">WR25_22402</name>
</gene>
<dbReference type="Gene3D" id="3.90.640.10">
    <property type="entry name" value="Actin, Chain A, domain 4"/>
    <property type="match status" value="1"/>
</dbReference>
<dbReference type="InterPro" id="IPR018181">
    <property type="entry name" value="Heat_shock_70_CS"/>
</dbReference>
<organism evidence="4 5">
    <name type="scientific">Diploscapter pachys</name>
    <dbReference type="NCBI Taxonomy" id="2018661"/>
    <lineage>
        <taxon>Eukaryota</taxon>
        <taxon>Metazoa</taxon>
        <taxon>Ecdysozoa</taxon>
        <taxon>Nematoda</taxon>
        <taxon>Chromadorea</taxon>
        <taxon>Rhabditida</taxon>
        <taxon>Rhabditina</taxon>
        <taxon>Rhabditomorpha</taxon>
        <taxon>Rhabditoidea</taxon>
        <taxon>Rhabditidae</taxon>
        <taxon>Diploscapter</taxon>
    </lineage>
</organism>
<evidence type="ECO:0000313" key="4">
    <source>
        <dbReference type="EMBL" id="PAV61789.1"/>
    </source>
</evidence>
<evidence type="ECO:0000256" key="2">
    <source>
        <dbReference type="ARBA" id="ARBA00022741"/>
    </source>
</evidence>
<dbReference type="GO" id="GO:0005524">
    <property type="term" value="F:ATP binding"/>
    <property type="evidence" value="ECO:0007669"/>
    <property type="project" value="UniProtKB-KW"/>
</dbReference>
<evidence type="ECO:0000313" key="5">
    <source>
        <dbReference type="Proteomes" id="UP000218231"/>
    </source>
</evidence>
<dbReference type="GO" id="GO:0006950">
    <property type="term" value="P:response to stress"/>
    <property type="evidence" value="ECO:0007669"/>
    <property type="project" value="UniProtKB-ARBA"/>
</dbReference>
<proteinExistence type="inferred from homology"/>
<protein>
    <submittedName>
        <fullName evidence="4">Uncharacterized protein</fullName>
    </submittedName>
</protein>
<keyword evidence="5" id="KW-1185">Reference proteome</keyword>
<reference evidence="4 5" key="1">
    <citation type="journal article" date="2017" name="Curr. Biol.">
        <title>Genome architecture and evolution of a unichromosomal asexual nematode.</title>
        <authorList>
            <person name="Fradin H."/>
            <person name="Zegar C."/>
            <person name="Gutwein M."/>
            <person name="Lucas J."/>
            <person name="Kovtun M."/>
            <person name="Corcoran D."/>
            <person name="Baugh L.R."/>
            <person name="Kiontke K."/>
            <person name="Gunsalus K."/>
            <person name="Fitch D.H."/>
            <person name="Piano F."/>
        </authorList>
    </citation>
    <scope>NUCLEOTIDE SEQUENCE [LARGE SCALE GENOMIC DNA]</scope>
    <source>
        <strain evidence="4">PF1309</strain>
    </source>
</reference>
<keyword evidence="3" id="KW-0067">ATP-binding</keyword>
<dbReference type="EMBL" id="LIAE01010398">
    <property type="protein sequence ID" value="PAV61789.1"/>
    <property type="molecule type" value="Genomic_DNA"/>
</dbReference>
<evidence type="ECO:0000256" key="3">
    <source>
        <dbReference type="ARBA" id="ARBA00022840"/>
    </source>
</evidence>
<sequence length="320" mass="35832">MPSRKTLRALLRLLRRSDGVMILIPSVANVWHMYWKIENDYQRERHEYCDLVNQSFTFTGYLETSSHAKWGERDGSITDKDDTAKELEQLQKAPKESLGPEKKERVELLAGGMSKDMPDYYNKCAKNYRMVYIGIDLGTTYSRVSVIEDGRPVVIVSDDGNLNIPSVVAYCESGILVGHSALSCDTDPSNIVYGILDINVAEIKNGEIRIIAATGDSYLGGQDIDSKIMKYVNDSSIQASNFDIIQKAKLIKRLRTVCPDPPEWCTDASVAYFKDKLYYLGGDTNRVGRHSTNNCNKGPDNCKSVPDPNQTYMGGYTHGL</sequence>
<comment type="caution">
    <text evidence="4">The sequence shown here is derived from an EMBL/GenBank/DDBJ whole genome shotgun (WGS) entry which is preliminary data.</text>
</comment>
<dbReference type="InterPro" id="IPR013126">
    <property type="entry name" value="Hsp_70_fam"/>
</dbReference>
<evidence type="ECO:0000256" key="1">
    <source>
        <dbReference type="ARBA" id="ARBA00007381"/>
    </source>
</evidence>
<dbReference type="Proteomes" id="UP000218231">
    <property type="component" value="Unassembled WGS sequence"/>
</dbReference>
<keyword evidence="2" id="KW-0547">Nucleotide-binding</keyword>